<feature type="compositionally biased region" description="Polar residues" evidence="1">
    <location>
        <begin position="363"/>
        <end position="377"/>
    </location>
</feature>
<feature type="transmembrane region" description="Helical" evidence="2">
    <location>
        <begin position="2085"/>
        <end position="2101"/>
    </location>
</feature>
<protein>
    <submittedName>
        <fullName evidence="3">Uncharacterized protein</fullName>
    </submittedName>
</protein>
<feature type="region of interest" description="Disordered" evidence="1">
    <location>
        <begin position="282"/>
        <end position="302"/>
    </location>
</feature>
<organism evidence="3 4">
    <name type="scientific">Odynerus spinipes</name>
    <dbReference type="NCBI Taxonomy" id="1348599"/>
    <lineage>
        <taxon>Eukaryota</taxon>
        <taxon>Metazoa</taxon>
        <taxon>Ecdysozoa</taxon>
        <taxon>Arthropoda</taxon>
        <taxon>Hexapoda</taxon>
        <taxon>Insecta</taxon>
        <taxon>Pterygota</taxon>
        <taxon>Neoptera</taxon>
        <taxon>Endopterygota</taxon>
        <taxon>Hymenoptera</taxon>
        <taxon>Apocrita</taxon>
        <taxon>Aculeata</taxon>
        <taxon>Vespoidea</taxon>
        <taxon>Vespidae</taxon>
        <taxon>Eumeninae</taxon>
        <taxon>Odynerus</taxon>
    </lineage>
</organism>
<comment type="caution">
    <text evidence="3">The sequence shown here is derived from an EMBL/GenBank/DDBJ whole genome shotgun (WGS) entry which is preliminary data.</text>
</comment>
<dbReference type="Proteomes" id="UP001258017">
    <property type="component" value="Unassembled WGS sequence"/>
</dbReference>
<dbReference type="EMBL" id="JAIFRP010000002">
    <property type="protein sequence ID" value="KAK2588998.1"/>
    <property type="molecule type" value="Genomic_DNA"/>
</dbReference>
<keyword evidence="2" id="KW-0472">Membrane</keyword>
<evidence type="ECO:0000256" key="1">
    <source>
        <dbReference type="SAM" id="MobiDB-lite"/>
    </source>
</evidence>
<keyword evidence="2" id="KW-1133">Transmembrane helix</keyword>
<keyword evidence="2" id="KW-0812">Transmembrane</keyword>
<accession>A0AAD9S0N3</accession>
<proteinExistence type="predicted"/>
<reference evidence="3" key="1">
    <citation type="submission" date="2021-08" db="EMBL/GenBank/DDBJ databases">
        <authorList>
            <person name="Misof B."/>
            <person name="Oliver O."/>
            <person name="Podsiadlowski L."/>
            <person name="Donath A."/>
            <person name="Peters R."/>
            <person name="Mayer C."/>
            <person name="Rust J."/>
            <person name="Gunkel S."/>
            <person name="Lesny P."/>
            <person name="Martin S."/>
            <person name="Oeyen J.P."/>
            <person name="Petersen M."/>
            <person name="Panagiotis P."/>
            <person name="Wilbrandt J."/>
            <person name="Tanja T."/>
        </authorList>
    </citation>
    <scope>NUCLEOTIDE SEQUENCE</scope>
    <source>
        <strain evidence="3">GBR_01_08_01A</strain>
        <tissue evidence="3">Thorax + abdomen</tissue>
    </source>
</reference>
<evidence type="ECO:0000313" key="3">
    <source>
        <dbReference type="EMBL" id="KAK2588998.1"/>
    </source>
</evidence>
<gene>
    <name evidence="3" type="ORF">KPH14_001847</name>
</gene>
<sequence length="2166" mass="245114">MRALNSQRLRPGTRIFHSAATRSYSYLLFSLLTFHLLLLLHGVDSRSVLPQDDTQATEVPGASLLENKVRSKDSGSIDRIDEKLIEDEDVKTETNVDKDEGDVLPRENDETSVVKKRRRNDVTLPVKNAIRETMESSAGPKEDEVAKIEGIRRFDAEIESMVEIESVSDQSSKVNAEGSNSLVKGERSEKKAIKVDDVRSNESIAREVAEKVETSDGGAEQVAKVELDDTPVVKEDIRNDLRSLVSNEESVGEINGKKTEANESRREQRFLEETEGKFKHKSSTVYLSADDGSETPDGEERSIVDSQIKKLISIRDDVLGLASDNLDDKKKPDEAKDLTPVKLIGIDDTVIVSKKPDDDVRSQRSNLSDPPLESNNRVQKWKDQATSLQEQIKNRTFLQYLREHAVEVLPEIPKFTENQLLETLRNLVSSRKSENVSESYSSQFNATDLTENQLSIIKCAEQLVVVQQRQSFVNNMYECVRGLSVLNCMRIFVWPIIADNIPQPISQVFTDNIPIEINLVDLFQGNQDKISRSTSNVYQERLLTPESVVLAMLKQALESRVDIDKFPYFIDPKNETFQKLLTPGQLEILQMGEKLLPFDLRREYSDRMFSCVRRFEYLSCLRYFAWPMMRQYFPTLPGFPDYQTWYPSITVVPEYPIVPFPGFSDEVGELPEVVDSDATRMRKPTPETVIIHVLRNTLKEYPKVETLPPVFQEPTNFYTAVIPPDQLTTIQMAEQFLPVPYRPEFVQKTVRCIQEYNYLTCMKYSTWPTVKQFGPNLPDFSTFIPDFQFPNLSDIFSSLPNFPPTFSGLFGLIPSLPGNIPTQTIPVSTVPGISLPTQVPASGVLYRKSEDSKEPLDLESKIIETLEQVRNSLKTKVEYSSQAISGNVIILTTVTEKQFNILRLAESILPPSARATFLAQVLTCLQDKNDFVNCTRYVVWPSVTFYAPNLPDFSQIETQKPLTEPVANFSEHKQVLHASTERNEEVINPEKLERSTESIMSRTSAQNEPIVQTVPEKSTAPVISVTGTRFVPIYTEHPESVIINILQKIQLSSPNVINVSSSETLKTQLFFDLFNAQQQLIVRITEGLIPDSARPQFVNRMVECVRQNNFLVCSRDILWPTLMDFFPGVPNFPNFGTSTNPLNSGNSTSSLPPQNPTESGSSADAAHLSETNVKTGQHGDATVTITDTRFFPIFTETPEAIILNILEAVRISTPNLPHVDIATRNEDMLRYFTARQRQIIESAVSLLPEIERVTFIERMTTCIRRNTFLECTRDITWPTVHQYFPRLPSFPDFGILQNIARANIPESINPNAADPKTETDTPQIVIEPTPMEQLQKEIETILEEALVKESRPRLEHSYLDTNNPIIRTVLTKQQADIIRLTERGLPDPVRPTYVMRMLECMRTNNFMACSQHVSWPTLKNYLPSLPNFPQFSDVAPQLPGIGQVPGMLGVPNFPGISEIPNLPQFPPSIPSLPGGIQIPGQIPPFSDVIGQLPDLSQLGNIPIAVRTVEQPREQLVLEQEPSVITSDSKEPIQSKEQLSGSPLVPSSSTPSVDDQGIIPGYPGQPSGTLIDISTEKVNLPERKQEESDSKVRRRRNVVDLFNSYPESTETEKKSEPDFPNMDESEFLQLLIHVSKSNATDEKNLANEKKYFVDTLNSTIRNSLTAEQYEILKKVEDLSVATSDRSVLTRVVQCIRSLSFIRCMGIFVWPLISNNLPSLSSFGGFNPFGRSTEVEVEQFFGMSTLEFEKELLTRKEAIENFLVDSYRKLVEEKFETSWGFLKLKGYGHGEIGISFGGSREGRGTKIKDNKNLPSILTIISDIMEEVLDQRPDSDKNKNHKDRKEKSLGDFQDTDYQFLKYSDDDNDQDDERTKNRSINDEEIITMFLDKIKSNVSDNVDSSVKNYLNLEDAYGAFEVLFGTRLNRKFMNRLQSFNMDNLRSLKDNPNDEVDKPMDMVPLESQTNNNQNDLKVIPLDSRLNYDLEKESDDQIVRNRQDRTRNTLKSFVTKFSDSYLRETKIERSDGNRENEPDIETNSIKDDKVFEKDSRTKLTIQLPHLTEDIISRKITSSITELGRSMKLKMMQMLPGVGFVISFLVQMALSHARAAATMAGMLSNMALGSAMFGMIRQALFGPSTDPKIKYVYDNDKVGSGVVWPPKGYYAPYYG</sequence>
<keyword evidence="4" id="KW-1185">Reference proteome</keyword>
<feature type="compositionally biased region" description="Basic and acidic residues" evidence="1">
    <location>
        <begin position="93"/>
        <end position="113"/>
    </location>
</feature>
<feature type="region of interest" description="Disordered" evidence="1">
    <location>
        <begin position="1137"/>
        <end position="1165"/>
    </location>
</feature>
<evidence type="ECO:0000256" key="2">
    <source>
        <dbReference type="SAM" id="Phobius"/>
    </source>
</evidence>
<feature type="region of interest" description="Disordered" evidence="1">
    <location>
        <begin position="93"/>
        <end position="114"/>
    </location>
</feature>
<evidence type="ECO:0000313" key="4">
    <source>
        <dbReference type="Proteomes" id="UP001258017"/>
    </source>
</evidence>
<reference evidence="3" key="2">
    <citation type="journal article" date="2023" name="Commun. Biol.">
        <title>Intrasexual cuticular hydrocarbon dimorphism in a wasp sheds light on hydrocarbon biosynthesis genes in Hymenoptera.</title>
        <authorList>
            <person name="Moris V.C."/>
            <person name="Podsiadlowski L."/>
            <person name="Martin S."/>
            <person name="Oeyen J.P."/>
            <person name="Donath A."/>
            <person name="Petersen M."/>
            <person name="Wilbrandt J."/>
            <person name="Misof B."/>
            <person name="Liedtke D."/>
            <person name="Thamm M."/>
            <person name="Scheiner R."/>
            <person name="Schmitt T."/>
            <person name="Niehuis O."/>
        </authorList>
    </citation>
    <scope>NUCLEOTIDE SEQUENCE</scope>
    <source>
        <strain evidence="3">GBR_01_08_01A</strain>
    </source>
</reference>
<feature type="region of interest" description="Disordered" evidence="1">
    <location>
        <begin position="1517"/>
        <end position="1569"/>
    </location>
</feature>
<name>A0AAD9S0N3_9HYME</name>
<feature type="compositionally biased region" description="Polar residues" evidence="1">
    <location>
        <begin position="1137"/>
        <end position="1162"/>
    </location>
</feature>
<feature type="region of interest" description="Disordered" evidence="1">
    <location>
        <begin position="355"/>
        <end position="377"/>
    </location>
</feature>
<feature type="compositionally biased region" description="Low complexity" evidence="1">
    <location>
        <begin position="1538"/>
        <end position="1552"/>
    </location>
</feature>